<feature type="non-terminal residue" evidence="2">
    <location>
        <position position="1"/>
    </location>
</feature>
<gene>
    <name evidence="2" type="ORF">B2A_05309</name>
</gene>
<dbReference type="InterPro" id="IPR036162">
    <property type="entry name" value="Resolvase-like_N_sf"/>
</dbReference>
<comment type="caution">
    <text evidence="2">The sequence shown here is derived from an EMBL/GenBank/DDBJ whole genome shotgun (WGS) entry which is preliminary data.</text>
</comment>
<dbReference type="GO" id="GO:0000150">
    <property type="term" value="F:DNA strand exchange activity"/>
    <property type="evidence" value="ECO:0007669"/>
    <property type="project" value="InterPro"/>
</dbReference>
<evidence type="ECO:0000259" key="1">
    <source>
        <dbReference type="PROSITE" id="PS51736"/>
    </source>
</evidence>
<reference evidence="2" key="1">
    <citation type="submission" date="2013-08" db="EMBL/GenBank/DDBJ databases">
        <authorList>
            <person name="Mendez C."/>
            <person name="Richter M."/>
            <person name="Ferrer M."/>
            <person name="Sanchez J."/>
        </authorList>
    </citation>
    <scope>NUCLEOTIDE SEQUENCE</scope>
</reference>
<dbReference type="AlphaFoldDB" id="T1AII7"/>
<dbReference type="GO" id="GO:0003677">
    <property type="term" value="F:DNA binding"/>
    <property type="evidence" value="ECO:0007669"/>
    <property type="project" value="InterPro"/>
</dbReference>
<proteinExistence type="predicted"/>
<dbReference type="Gene3D" id="3.40.50.1390">
    <property type="entry name" value="Resolvase, N-terminal catalytic domain"/>
    <property type="match status" value="1"/>
</dbReference>
<protein>
    <submittedName>
        <fullName evidence="2">T26-31p</fullName>
    </submittedName>
</protein>
<sequence length="111" mass="12202">EEFLSAVDPAMAELVTSLLSWSAKQEHLRISDRTKAGLARARAEGKVVGRQRIYAFDPDTARLLRTRGTSWRGILDRLGLPEEALSSVRRVCQKGDTKSQAAVTQVPEGVP</sequence>
<dbReference type="EMBL" id="AUZZ01003681">
    <property type="protein sequence ID" value="EQD56328.1"/>
    <property type="molecule type" value="Genomic_DNA"/>
</dbReference>
<dbReference type="SUPFAM" id="SSF53041">
    <property type="entry name" value="Resolvase-like"/>
    <property type="match status" value="1"/>
</dbReference>
<name>T1AII7_9ZZZZ</name>
<dbReference type="PROSITE" id="PS51736">
    <property type="entry name" value="RECOMBINASES_3"/>
    <property type="match status" value="1"/>
</dbReference>
<evidence type="ECO:0000313" key="2">
    <source>
        <dbReference type="EMBL" id="EQD56328.1"/>
    </source>
</evidence>
<accession>T1AII7</accession>
<feature type="domain" description="Resolvase/invertase-type recombinase catalytic" evidence="1">
    <location>
        <begin position="1"/>
        <end position="45"/>
    </location>
</feature>
<reference evidence="2" key="2">
    <citation type="journal article" date="2014" name="ISME J.">
        <title>Microbial stratification in low pH oxic and suboxic macroscopic growths along an acid mine drainage.</title>
        <authorList>
            <person name="Mendez-Garcia C."/>
            <person name="Mesa V."/>
            <person name="Sprenger R.R."/>
            <person name="Richter M."/>
            <person name="Diez M.S."/>
            <person name="Solano J."/>
            <person name="Bargiela R."/>
            <person name="Golyshina O.V."/>
            <person name="Manteca A."/>
            <person name="Ramos J.L."/>
            <person name="Gallego J.R."/>
            <person name="Llorente I."/>
            <person name="Martins Dos Santos V.A."/>
            <person name="Jensen O.N."/>
            <person name="Pelaez A.I."/>
            <person name="Sanchez J."/>
            <person name="Ferrer M."/>
        </authorList>
    </citation>
    <scope>NUCLEOTIDE SEQUENCE</scope>
</reference>
<dbReference type="InterPro" id="IPR006119">
    <property type="entry name" value="Resolv_N"/>
</dbReference>
<organism evidence="2">
    <name type="scientific">mine drainage metagenome</name>
    <dbReference type="NCBI Taxonomy" id="410659"/>
    <lineage>
        <taxon>unclassified sequences</taxon>
        <taxon>metagenomes</taxon>
        <taxon>ecological metagenomes</taxon>
    </lineage>
</organism>